<feature type="region of interest" description="Disordered" evidence="4">
    <location>
        <begin position="317"/>
        <end position="336"/>
    </location>
</feature>
<feature type="compositionally biased region" description="Pro residues" evidence="4">
    <location>
        <begin position="90"/>
        <end position="101"/>
    </location>
</feature>
<dbReference type="PROSITE" id="PS50937">
    <property type="entry name" value="HTH_MERR_2"/>
    <property type="match status" value="1"/>
</dbReference>
<evidence type="ECO:0000256" key="3">
    <source>
        <dbReference type="ARBA" id="ARBA00023163"/>
    </source>
</evidence>
<dbReference type="Gene3D" id="3.40.50.280">
    <property type="entry name" value="Cobalamin-binding domain"/>
    <property type="match status" value="1"/>
</dbReference>
<evidence type="ECO:0000256" key="4">
    <source>
        <dbReference type="SAM" id="MobiDB-lite"/>
    </source>
</evidence>
<dbReference type="PANTHER" id="PTHR30204">
    <property type="entry name" value="REDOX-CYCLING DRUG-SENSING TRANSCRIPTIONAL ACTIVATOR SOXR"/>
    <property type="match status" value="1"/>
</dbReference>
<reference evidence="8" key="1">
    <citation type="journal article" date="2019" name="Int. J. Syst. Evol. Microbiol.">
        <title>The Global Catalogue of Microorganisms (GCM) 10K type strain sequencing project: providing services to taxonomists for standard genome sequencing and annotation.</title>
        <authorList>
            <consortium name="The Broad Institute Genomics Platform"/>
            <consortium name="The Broad Institute Genome Sequencing Center for Infectious Disease"/>
            <person name="Wu L."/>
            <person name="Ma J."/>
        </authorList>
    </citation>
    <scope>NUCLEOTIDE SEQUENCE [LARGE SCALE GENOMIC DNA]</scope>
    <source>
        <strain evidence="8">JCM 31406</strain>
    </source>
</reference>
<dbReference type="InterPro" id="IPR003759">
    <property type="entry name" value="Cbl-bd_cap"/>
</dbReference>
<dbReference type="InterPro" id="IPR047057">
    <property type="entry name" value="MerR_fam"/>
</dbReference>
<keyword evidence="3" id="KW-0804">Transcription</keyword>
<feature type="domain" description="B12-binding" evidence="6">
    <location>
        <begin position="197"/>
        <end position="323"/>
    </location>
</feature>
<evidence type="ECO:0000259" key="5">
    <source>
        <dbReference type="PROSITE" id="PS50937"/>
    </source>
</evidence>
<dbReference type="Gene3D" id="1.10.1240.10">
    <property type="entry name" value="Methionine synthase domain"/>
    <property type="match status" value="1"/>
</dbReference>
<comment type="caution">
    <text evidence="7">The sequence shown here is derived from an EMBL/GenBank/DDBJ whole genome shotgun (WGS) entry which is preliminary data.</text>
</comment>
<dbReference type="PROSITE" id="PS51332">
    <property type="entry name" value="B12_BINDING"/>
    <property type="match status" value="1"/>
</dbReference>
<evidence type="ECO:0000313" key="8">
    <source>
        <dbReference type="Proteomes" id="UP000620633"/>
    </source>
</evidence>
<feature type="domain" description="HTH merR-type" evidence="5">
    <location>
        <begin position="12"/>
        <end position="81"/>
    </location>
</feature>
<dbReference type="CDD" id="cd01104">
    <property type="entry name" value="HTH_MlrA-CarA"/>
    <property type="match status" value="1"/>
</dbReference>
<dbReference type="Pfam" id="PF13411">
    <property type="entry name" value="MerR_1"/>
    <property type="match status" value="1"/>
</dbReference>
<dbReference type="PANTHER" id="PTHR30204:SF67">
    <property type="entry name" value="HTH-TYPE TRANSCRIPTIONAL REGULATOR MLRA-RELATED"/>
    <property type="match status" value="1"/>
</dbReference>
<accession>A0ABQ2SB03</accession>
<gene>
    <name evidence="7" type="ORF">GCM10008961_00580</name>
</gene>
<dbReference type="SMART" id="SM00422">
    <property type="entry name" value="HTH_MERR"/>
    <property type="match status" value="1"/>
</dbReference>
<dbReference type="CDD" id="cd02065">
    <property type="entry name" value="B12-binding_like"/>
    <property type="match status" value="1"/>
</dbReference>
<dbReference type="SUPFAM" id="SSF52242">
    <property type="entry name" value="Cobalamin (vitamin B12)-binding domain"/>
    <property type="match status" value="1"/>
</dbReference>
<dbReference type="Pfam" id="PF02310">
    <property type="entry name" value="B12-binding"/>
    <property type="match status" value="1"/>
</dbReference>
<dbReference type="InterPro" id="IPR006158">
    <property type="entry name" value="Cobalamin-bd"/>
</dbReference>
<dbReference type="RefSeq" id="WP_189098075.1">
    <property type="nucleotide sequence ID" value="NZ_BMQO01000001.1"/>
</dbReference>
<evidence type="ECO:0000256" key="1">
    <source>
        <dbReference type="ARBA" id="ARBA00023015"/>
    </source>
</evidence>
<name>A0ABQ2SB03_9DEIO</name>
<keyword evidence="8" id="KW-1185">Reference proteome</keyword>
<dbReference type="Gene3D" id="1.10.1660.10">
    <property type="match status" value="1"/>
</dbReference>
<organism evidence="7 8">
    <name type="scientific">Deinococcus knuensis</name>
    <dbReference type="NCBI Taxonomy" id="1837380"/>
    <lineage>
        <taxon>Bacteria</taxon>
        <taxon>Thermotogati</taxon>
        <taxon>Deinococcota</taxon>
        <taxon>Deinococci</taxon>
        <taxon>Deinococcales</taxon>
        <taxon>Deinococcaceae</taxon>
        <taxon>Deinococcus</taxon>
    </lineage>
</organism>
<dbReference type="Proteomes" id="UP000620633">
    <property type="component" value="Unassembled WGS sequence"/>
</dbReference>
<dbReference type="SUPFAM" id="SSF46955">
    <property type="entry name" value="Putative DNA-binding domain"/>
    <property type="match status" value="1"/>
</dbReference>
<feature type="region of interest" description="Disordered" evidence="4">
    <location>
        <begin position="86"/>
        <end position="110"/>
    </location>
</feature>
<dbReference type="InterPro" id="IPR036724">
    <property type="entry name" value="Cobalamin-bd_sf"/>
</dbReference>
<keyword evidence="1" id="KW-0805">Transcription regulation</keyword>
<dbReference type="EMBL" id="BMQO01000001">
    <property type="protein sequence ID" value="GGS13375.1"/>
    <property type="molecule type" value="Genomic_DNA"/>
</dbReference>
<protein>
    <submittedName>
        <fullName evidence="7">MerR family transcriptional regulator</fullName>
    </submittedName>
</protein>
<evidence type="ECO:0000313" key="7">
    <source>
        <dbReference type="EMBL" id="GGS13375.1"/>
    </source>
</evidence>
<sequence length="336" mass="35103">MKPTAGRSQTGMFTASEVEAQTGVPATTLRQWERRYGFPHPVRNASGYRLYSPGDVAAIQHMQAQLQSGVPASRAAELTVRATGLTAAPHVPPNTPAPPATPSDTPAPRGAPQWAELLTAALLASDTDRAGAVLAEVHSQLPVEDVMTAVISPTMVEIGARWERGEITVAHEHQATAYLRSRIAALMDVAGVQAGFGPLVVAACAPEEQHELGLMMLTLALRRRGVRVAYLGANVPLGDLAVYARQREARAVLLALNGSWALDATREHLRDLDGLGMPLFYGGALLNADPALARELGGQYAGPDAPSAAQHIAAALLGGPATPPHSPGPHSPGGSE</sequence>
<keyword evidence="2" id="KW-0238">DNA-binding</keyword>
<dbReference type="InterPro" id="IPR036594">
    <property type="entry name" value="Meth_synthase_dom"/>
</dbReference>
<evidence type="ECO:0000256" key="2">
    <source>
        <dbReference type="ARBA" id="ARBA00023125"/>
    </source>
</evidence>
<feature type="compositionally biased region" description="Pro residues" evidence="4">
    <location>
        <begin position="321"/>
        <end position="330"/>
    </location>
</feature>
<proteinExistence type="predicted"/>
<dbReference type="InterPro" id="IPR009061">
    <property type="entry name" value="DNA-bd_dom_put_sf"/>
</dbReference>
<dbReference type="Pfam" id="PF02607">
    <property type="entry name" value="B12-binding_2"/>
    <property type="match status" value="1"/>
</dbReference>
<dbReference type="InterPro" id="IPR000551">
    <property type="entry name" value="MerR-type_HTH_dom"/>
</dbReference>
<evidence type="ECO:0000259" key="6">
    <source>
        <dbReference type="PROSITE" id="PS51332"/>
    </source>
</evidence>